<accession>A0A9N7TJP0</accession>
<dbReference type="AlphaFoldDB" id="A0A9N7TJP0"/>
<evidence type="ECO:0000313" key="1">
    <source>
        <dbReference type="EMBL" id="CAB1413244.1"/>
    </source>
</evidence>
<proteinExistence type="predicted"/>
<dbReference type="Proteomes" id="UP001153269">
    <property type="component" value="Unassembled WGS sequence"/>
</dbReference>
<reference evidence="1" key="1">
    <citation type="submission" date="2020-03" db="EMBL/GenBank/DDBJ databases">
        <authorList>
            <person name="Weist P."/>
        </authorList>
    </citation>
    <scope>NUCLEOTIDE SEQUENCE</scope>
</reference>
<protein>
    <submittedName>
        <fullName evidence="1">Uncharacterized protein</fullName>
    </submittedName>
</protein>
<evidence type="ECO:0000313" key="2">
    <source>
        <dbReference type="Proteomes" id="UP001153269"/>
    </source>
</evidence>
<gene>
    <name evidence="1" type="ORF">PLEPLA_LOCUS944</name>
</gene>
<dbReference type="EMBL" id="CADEAL010000047">
    <property type="protein sequence ID" value="CAB1413244.1"/>
    <property type="molecule type" value="Genomic_DNA"/>
</dbReference>
<organism evidence="1 2">
    <name type="scientific">Pleuronectes platessa</name>
    <name type="common">European plaice</name>
    <dbReference type="NCBI Taxonomy" id="8262"/>
    <lineage>
        <taxon>Eukaryota</taxon>
        <taxon>Metazoa</taxon>
        <taxon>Chordata</taxon>
        <taxon>Craniata</taxon>
        <taxon>Vertebrata</taxon>
        <taxon>Euteleostomi</taxon>
        <taxon>Actinopterygii</taxon>
        <taxon>Neopterygii</taxon>
        <taxon>Teleostei</taxon>
        <taxon>Neoteleostei</taxon>
        <taxon>Acanthomorphata</taxon>
        <taxon>Carangaria</taxon>
        <taxon>Pleuronectiformes</taxon>
        <taxon>Pleuronectoidei</taxon>
        <taxon>Pleuronectidae</taxon>
        <taxon>Pleuronectes</taxon>
    </lineage>
</organism>
<keyword evidence="2" id="KW-1185">Reference proteome</keyword>
<name>A0A9N7TJP0_PLEPL</name>
<comment type="caution">
    <text evidence="1">The sequence shown here is derived from an EMBL/GenBank/DDBJ whole genome shotgun (WGS) entry which is preliminary data.</text>
</comment>
<sequence>MLTDSRYPSLTFFKNAQNNVKVWSARDGIVCPSAVTRSTCADRAAPGSHCVIRGSHTIAWHSNLERLPYLIGRGEPPGSGGGEEGERRLEQSLAVRTVDERAATGVPALNSKYAERGLDEVFEMSADIFLRGAIKVPGTHRCVAMAASLATFQ</sequence>